<protein>
    <submittedName>
        <fullName evidence="7">TetR family transcriptional regulator</fullName>
    </submittedName>
</protein>
<dbReference type="InterPro" id="IPR009057">
    <property type="entry name" value="Homeodomain-like_sf"/>
</dbReference>
<evidence type="ECO:0000256" key="5">
    <source>
        <dbReference type="SAM" id="MobiDB-lite"/>
    </source>
</evidence>
<keyword evidence="1" id="KW-0805">Transcription regulation</keyword>
<dbReference type="EMBL" id="CP033073">
    <property type="protein sequence ID" value="AYN39703.1"/>
    <property type="molecule type" value="Genomic_DNA"/>
</dbReference>
<dbReference type="Gene3D" id="1.10.357.10">
    <property type="entry name" value="Tetracycline Repressor, domain 2"/>
    <property type="match status" value="1"/>
</dbReference>
<dbReference type="PROSITE" id="PS50977">
    <property type="entry name" value="HTH_TETR_2"/>
    <property type="match status" value="1"/>
</dbReference>
<keyword evidence="3" id="KW-0804">Transcription</keyword>
<keyword evidence="8" id="KW-1185">Reference proteome</keyword>
<dbReference type="Pfam" id="PF00440">
    <property type="entry name" value="TetR_N"/>
    <property type="match status" value="1"/>
</dbReference>
<dbReference type="Pfam" id="PF17754">
    <property type="entry name" value="TetR_C_14"/>
    <property type="match status" value="1"/>
</dbReference>
<dbReference type="RefSeq" id="WP_121787190.1">
    <property type="nucleotide sequence ID" value="NZ_CP033073.1"/>
</dbReference>
<evidence type="ECO:0000313" key="8">
    <source>
        <dbReference type="Proteomes" id="UP000268329"/>
    </source>
</evidence>
<proteinExistence type="predicted"/>
<dbReference type="PANTHER" id="PTHR30055">
    <property type="entry name" value="HTH-TYPE TRANSCRIPTIONAL REGULATOR RUTR"/>
    <property type="match status" value="1"/>
</dbReference>
<dbReference type="InterPro" id="IPR050109">
    <property type="entry name" value="HTH-type_TetR-like_transc_reg"/>
</dbReference>
<feature type="DNA-binding region" description="H-T-H motif" evidence="4">
    <location>
        <begin position="51"/>
        <end position="70"/>
    </location>
</feature>
<feature type="domain" description="HTH tetR-type" evidence="6">
    <location>
        <begin position="28"/>
        <end position="88"/>
    </location>
</feature>
<evidence type="ECO:0000256" key="1">
    <source>
        <dbReference type="ARBA" id="ARBA00023015"/>
    </source>
</evidence>
<dbReference type="InterPro" id="IPR041347">
    <property type="entry name" value="MftR_C"/>
</dbReference>
<dbReference type="GO" id="GO:0000976">
    <property type="term" value="F:transcription cis-regulatory region binding"/>
    <property type="evidence" value="ECO:0007669"/>
    <property type="project" value="TreeGrafter"/>
</dbReference>
<evidence type="ECO:0000256" key="3">
    <source>
        <dbReference type="ARBA" id="ARBA00023163"/>
    </source>
</evidence>
<dbReference type="InterPro" id="IPR001647">
    <property type="entry name" value="HTH_TetR"/>
</dbReference>
<keyword evidence="2 4" id="KW-0238">DNA-binding</keyword>
<dbReference type="SUPFAM" id="SSF46689">
    <property type="entry name" value="Homeodomain-like"/>
    <property type="match status" value="1"/>
</dbReference>
<organism evidence="7 8">
    <name type="scientific">Streptomyces dangxiongensis</name>
    <dbReference type="NCBI Taxonomy" id="1442032"/>
    <lineage>
        <taxon>Bacteria</taxon>
        <taxon>Bacillati</taxon>
        <taxon>Actinomycetota</taxon>
        <taxon>Actinomycetes</taxon>
        <taxon>Kitasatosporales</taxon>
        <taxon>Streptomycetaceae</taxon>
        <taxon>Streptomyces</taxon>
    </lineage>
</organism>
<evidence type="ECO:0000313" key="7">
    <source>
        <dbReference type="EMBL" id="AYN39703.1"/>
    </source>
</evidence>
<evidence type="ECO:0000256" key="4">
    <source>
        <dbReference type="PROSITE-ProRule" id="PRU00335"/>
    </source>
</evidence>
<gene>
    <name evidence="7" type="ORF">D9753_13080</name>
</gene>
<accession>A0A3G2JBJ4</accession>
<evidence type="ECO:0000256" key="2">
    <source>
        <dbReference type="ARBA" id="ARBA00023125"/>
    </source>
</evidence>
<dbReference type="KEGG" id="sdd:D9753_13080"/>
<evidence type="ECO:0000259" key="6">
    <source>
        <dbReference type="PROSITE" id="PS50977"/>
    </source>
</evidence>
<dbReference type="GO" id="GO:0003700">
    <property type="term" value="F:DNA-binding transcription factor activity"/>
    <property type="evidence" value="ECO:0007669"/>
    <property type="project" value="TreeGrafter"/>
</dbReference>
<feature type="region of interest" description="Disordered" evidence="5">
    <location>
        <begin position="1"/>
        <end position="30"/>
    </location>
</feature>
<dbReference type="Proteomes" id="UP000268329">
    <property type="component" value="Chromosome"/>
</dbReference>
<reference evidence="7 8" key="1">
    <citation type="submission" date="2018-10" db="EMBL/GenBank/DDBJ databases">
        <title>The genome of Streptomyces dangxiongensis Z022.</title>
        <authorList>
            <person name="Zhang B."/>
        </authorList>
    </citation>
    <scope>NUCLEOTIDE SEQUENCE [LARGE SCALE GENOMIC DNA]</scope>
    <source>
        <strain evidence="7 8">Z022</strain>
    </source>
</reference>
<dbReference type="OrthoDB" id="8688418at2"/>
<sequence length="217" mass="23953">MTGMTAAPPPTASTPDGRRPGLRERKKTKTREAIRAATYTLIEEQGWEATTIDRIAARAEVSPSTVLRYFPAKEDIVVTDASDAYDALLLAEIRRRPPAEPWPDTVRHVLRQAVLRGAEEDARTCRLRTRLMVQVPAVRSRMRESMAGTGRMLCRAIGERTGRDPDGLEVRVHAMALVGGLMETSLYWAEKGHRDDLASLADRALDVLAHGLTGENG</sequence>
<dbReference type="AlphaFoldDB" id="A0A3G2JBJ4"/>
<name>A0A3G2JBJ4_9ACTN</name>
<dbReference type="Gene3D" id="1.10.10.60">
    <property type="entry name" value="Homeodomain-like"/>
    <property type="match status" value="1"/>
</dbReference>
<dbReference type="PANTHER" id="PTHR30055:SF234">
    <property type="entry name" value="HTH-TYPE TRANSCRIPTIONAL REGULATOR BETI"/>
    <property type="match status" value="1"/>
</dbReference>